<dbReference type="EMBL" id="CP006670">
    <property type="protein sequence ID" value="EHR79335.1"/>
    <property type="molecule type" value="Genomic_DNA"/>
</dbReference>
<evidence type="ECO:0000256" key="1">
    <source>
        <dbReference type="SAM" id="Phobius"/>
    </source>
</evidence>
<dbReference type="HOGENOM" id="CLU_1801792_0_0_2"/>
<dbReference type="Proteomes" id="UP000015502">
    <property type="component" value="Chromosome"/>
</dbReference>
<gene>
    <name evidence="2" type="ORF">OCC_07726</name>
</gene>
<keyword evidence="1" id="KW-1133">Transmembrane helix</keyword>
<keyword evidence="1" id="KW-0812">Transmembrane</keyword>
<dbReference type="KEGG" id="tlt:OCC_07726"/>
<proteinExistence type="predicted"/>
<keyword evidence="3" id="KW-1185">Reference proteome</keyword>
<feature type="transmembrane region" description="Helical" evidence="1">
    <location>
        <begin position="36"/>
        <end position="54"/>
    </location>
</feature>
<dbReference type="GeneID" id="16548423"/>
<feature type="transmembrane region" description="Helical" evidence="1">
    <location>
        <begin position="12"/>
        <end position="30"/>
    </location>
</feature>
<feature type="transmembrane region" description="Helical" evidence="1">
    <location>
        <begin position="75"/>
        <end position="94"/>
    </location>
</feature>
<dbReference type="RefSeq" id="WP_004067011.1">
    <property type="nucleotide sequence ID" value="NC_022084.1"/>
</dbReference>
<sequence length="143" mass="16574">MNRESLYPARFLHNFLSGIVPAEVLSLVFGTVNPQFGLRFALLYWFIMSPYLLYLYNREKDALIKKYGWKEGRGIVLRLLFVRYFIAGIAPTAATVEKYFGKNILLLLLLGLIWTLIYAKVLADVNRPEVPHYWAMKLVNRSA</sequence>
<dbReference type="AlphaFoldDB" id="H3ZL32"/>
<feature type="transmembrane region" description="Helical" evidence="1">
    <location>
        <begin position="100"/>
        <end position="119"/>
    </location>
</feature>
<dbReference type="PaxDb" id="523849-OCC_07726"/>
<dbReference type="STRING" id="523849.OCC_07726"/>
<organism evidence="2 3">
    <name type="scientific">Thermococcus litoralis (strain ATCC 51850 / DSM 5473 / JCM 8560 / NS-C)</name>
    <dbReference type="NCBI Taxonomy" id="523849"/>
    <lineage>
        <taxon>Archaea</taxon>
        <taxon>Methanobacteriati</taxon>
        <taxon>Methanobacteriota</taxon>
        <taxon>Thermococci</taxon>
        <taxon>Thermococcales</taxon>
        <taxon>Thermococcaceae</taxon>
        <taxon>Thermococcus</taxon>
    </lineage>
</organism>
<keyword evidence="1" id="KW-0472">Membrane</keyword>
<accession>H3ZL32</accession>
<name>H3ZL32_THELN</name>
<reference evidence="2 3" key="1">
    <citation type="journal article" date="2012" name="J. Bacteriol.">
        <title>Genome sequence of the model hyperthermophilic archaeon Thermococcus litoralis NS-C.</title>
        <authorList>
            <person name="Gardner A.F."/>
            <person name="Kumar S."/>
            <person name="Perler F.B."/>
        </authorList>
    </citation>
    <scope>NUCLEOTIDE SEQUENCE [LARGE SCALE GENOMIC DNA]</scope>
    <source>
        <strain evidence="3">ATCC 51850 / DSM 5473 / JCM 8560 / NS-C</strain>
    </source>
</reference>
<protein>
    <submittedName>
        <fullName evidence="2">Uncharacterized protein</fullName>
    </submittedName>
</protein>
<dbReference type="OrthoDB" id="101582at2157"/>
<evidence type="ECO:0000313" key="2">
    <source>
        <dbReference type="EMBL" id="EHR79335.1"/>
    </source>
</evidence>
<evidence type="ECO:0000313" key="3">
    <source>
        <dbReference type="Proteomes" id="UP000015502"/>
    </source>
</evidence>